<feature type="signal peptide" evidence="1">
    <location>
        <begin position="1"/>
        <end position="21"/>
    </location>
</feature>
<name>A0A9Q3GDM0_9BASI</name>
<organism evidence="2 3">
    <name type="scientific">Austropuccinia psidii MF-1</name>
    <dbReference type="NCBI Taxonomy" id="1389203"/>
    <lineage>
        <taxon>Eukaryota</taxon>
        <taxon>Fungi</taxon>
        <taxon>Dikarya</taxon>
        <taxon>Basidiomycota</taxon>
        <taxon>Pucciniomycotina</taxon>
        <taxon>Pucciniomycetes</taxon>
        <taxon>Pucciniales</taxon>
        <taxon>Sphaerophragmiaceae</taxon>
        <taxon>Austropuccinia</taxon>
    </lineage>
</organism>
<keyword evidence="1" id="KW-0732">Signal</keyword>
<keyword evidence="3" id="KW-1185">Reference proteome</keyword>
<dbReference type="EMBL" id="AVOT02000628">
    <property type="protein sequence ID" value="MBW0463778.1"/>
    <property type="molecule type" value="Genomic_DNA"/>
</dbReference>
<sequence>MLKYYLSAVALSFHLLWNVFAGSKQTCGKDYKLSVTNPTRLVKCRNPGNIWYECEKWSCHTKYGWDVDKTLWFKDCQSAVTNKTYHVVWPTYFSAVPRNRSLYVYSGTYSEKPDTKHFNITVNDFLVCIWKRWFDRNAMRPDCQNCTQTSHL</sequence>
<dbReference type="AlphaFoldDB" id="A0A9Q3GDM0"/>
<protein>
    <submittedName>
        <fullName evidence="2">Uncharacterized protein</fullName>
    </submittedName>
</protein>
<reference evidence="2" key="1">
    <citation type="submission" date="2021-03" db="EMBL/GenBank/DDBJ databases">
        <title>Draft genome sequence of rust myrtle Austropuccinia psidii MF-1, a brazilian biotype.</title>
        <authorList>
            <person name="Quecine M.C."/>
            <person name="Pachon D.M.R."/>
            <person name="Bonatelli M.L."/>
            <person name="Correr F.H."/>
            <person name="Franceschini L.M."/>
            <person name="Leite T.F."/>
            <person name="Margarido G.R.A."/>
            <person name="Almeida C.A."/>
            <person name="Ferrarezi J.A."/>
            <person name="Labate C.A."/>
        </authorList>
    </citation>
    <scope>NUCLEOTIDE SEQUENCE</scope>
    <source>
        <strain evidence="2">MF-1</strain>
    </source>
</reference>
<feature type="chain" id="PRO_5040367691" evidence="1">
    <location>
        <begin position="22"/>
        <end position="152"/>
    </location>
</feature>
<evidence type="ECO:0000313" key="3">
    <source>
        <dbReference type="Proteomes" id="UP000765509"/>
    </source>
</evidence>
<comment type="caution">
    <text evidence="2">The sequence shown here is derived from an EMBL/GenBank/DDBJ whole genome shotgun (WGS) entry which is preliminary data.</text>
</comment>
<accession>A0A9Q3GDM0</accession>
<evidence type="ECO:0000256" key="1">
    <source>
        <dbReference type="SAM" id="SignalP"/>
    </source>
</evidence>
<proteinExistence type="predicted"/>
<dbReference type="Proteomes" id="UP000765509">
    <property type="component" value="Unassembled WGS sequence"/>
</dbReference>
<evidence type="ECO:0000313" key="2">
    <source>
        <dbReference type="EMBL" id="MBW0463778.1"/>
    </source>
</evidence>
<gene>
    <name evidence="2" type="ORF">O181_003493</name>
</gene>